<sequence length="519" mass="59663">MSRKVLRTKEELESILTSGGLELAESYDSSKSYPKNLYLLTKCKICNTEAHYRIAYIIEKTDLGESVCRACYWNAWMRSSHPIVHITSGNSFNEYSAIAKAYGYKLVNVLKDGSIDNTDTILLVVCSNCGKQTVKRSSDISFKCSCQTHLNTAAHYAPKITREVLEPEITYIQKTFLSIKEAKNTLCADVPELLEAWDDERSPYETTVCPTNWSGMCPGDGQYRFKCKHGHHPYAYPYTYLELGCPACRSQATRGTGLFLTDTNPEIASEWLREKNGVYTPYNIRDNSKRSVWWKCMVCSYEWQATPRDRQRKDGQMCPNCGKIQGSIAWIYPKLAEQWDPSNSDSPWCVRPSTKLNVPPLWVCENNHTHIYRATVVSRIHGAGCPECTDSHKSRIELKYFDAVQKKIRTARSGARYNFNNFSYNWSIDISFCIHGQKFAIEYDGEYWHKGRRDVDKRKSSELLDAGFIVIRIREANLPSLYIQSPSYYEIFVPANDSDFENNKERLITCITRIFTDQM</sequence>
<comment type="caution">
    <text evidence="2">The sequence shown here is derived from an EMBL/GenBank/DDBJ whole genome shotgun (WGS) entry which is preliminary data.</text>
</comment>
<dbReference type="EMBL" id="ACGK02000001">
    <property type="protein sequence ID" value="EGF23910.1"/>
    <property type="molecule type" value="Genomic_DNA"/>
</dbReference>
<name>F1T5L0_9ACTN</name>
<feature type="domain" description="Treble clef zinc finger" evidence="1">
    <location>
        <begin position="267"/>
        <end position="322"/>
    </location>
</feature>
<dbReference type="PANTHER" id="PTHR37317">
    <property type="entry name" value="BLR8090 PROTEIN"/>
    <property type="match status" value="1"/>
</dbReference>
<dbReference type="Gene3D" id="3.40.960.10">
    <property type="entry name" value="VSR Endonuclease"/>
    <property type="match status" value="1"/>
</dbReference>
<dbReference type="GeneID" id="93210455"/>
<gene>
    <name evidence="2" type="ORF">HMPREF0091_10857</name>
</gene>
<dbReference type="Proteomes" id="UP000005947">
    <property type="component" value="Unassembled WGS sequence"/>
</dbReference>
<protein>
    <recommendedName>
        <fullName evidence="1">Treble clef zinc finger domain-containing protein</fullName>
    </recommendedName>
</protein>
<reference evidence="2 3" key="1">
    <citation type="submission" date="2011-02" db="EMBL/GenBank/DDBJ databases">
        <authorList>
            <person name="Muzny D."/>
            <person name="Qin X."/>
            <person name="Buhay C."/>
            <person name="Dugan-Rocha S."/>
            <person name="Ding Y."/>
            <person name="Chen G."/>
            <person name="Hawes A."/>
            <person name="Holder M."/>
            <person name="Jhangiani S."/>
            <person name="Johnson A."/>
            <person name="Khan Z."/>
            <person name="Li Z."/>
            <person name="Liu W."/>
            <person name="Liu X."/>
            <person name="Perez L."/>
            <person name="Shen H."/>
            <person name="Wang Q."/>
            <person name="Watt J."/>
            <person name="Xi L."/>
            <person name="Xin Y."/>
            <person name="Zhou J."/>
            <person name="Deng J."/>
            <person name="Jiang H."/>
            <person name="Liu Y."/>
            <person name="Qu J."/>
            <person name="Song X.-Z."/>
            <person name="Zhang L."/>
            <person name="Villasana D."/>
            <person name="Johnson A."/>
            <person name="Liu J."/>
            <person name="Liyanage D."/>
            <person name="Lorensuhewa L."/>
            <person name="Robinson T."/>
            <person name="Song A."/>
            <person name="Song B.-B."/>
            <person name="Dinh H."/>
            <person name="Thornton R."/>
            <person name="Coyle M."/>
            <person name="Francisco L."/>
            <person name="Jackson L."/>
            <person name="Javaid M."/>
            <person name="Korchina V."/>
            <person name="Kovar C."/>
            <person name="Mata R."/>
            <person name="Mathew T."/>
            <person name="Ngo R."/>
            <person name="Nguyen L."/>
            <person name="Nguyen N."/>
            <person name="Okwuonu G."/>
            <person name="Ongeri F."/>
            <person name="Pham C."/>
            <person name="Simmons D."/>
            <person name="Wilczek-Boney K."/>
            <person name="Hale W."/>
            <person name="Jakkamsetti A."/>
            <person name="Pham P."/>
            <person name="Ruth R."/>
            <person name="San Lucas F."/>
            <person name="Warren J."/>
            <person name="Zhang J."/>
            <person name="Zhao Z."/>
            <person name="Zhou C."/>
            <person name="Zhu D."/>
            <person name="Lee S."/>
            <person name="Bess C."/>
            <person name="Blankenburg K."/>
            <person name="Forbes L."/>
            <person name="Fu Q."/>
            <person name="Gubbala S."/>
            <person name="Hirani K."/>
            <person name="Jayaseelan J.C."/>
            <person name="Lara F."/>
            <person name="Munidasa M."/>
            <person name="Palculict T."/>
            <person name="Patil S."/>
            <person name="Pu L.-L."/>
            <person name="Saada N."/>
            <person name="Tang L."/>
            <person name="Weissenberger G."/>
            <person name="Zhu Y."/>
            <person name="Hemphill L."/>
            <person name="Shang Y."/>
            <person name="Youmans B."/>
            <person name="Ayvaz T."/>
            <person name="Ross M."/>
            <person name="Santibanez J."/>
            <person name="Aqrawi P."/>
            <person name="Gross S."/>
            <person name="Joshi V."/>
            <person name="Fowler G."/>
            <person name="Nazareth L."/>
            <person name="Reid J."/>
            <person name="Worley K."/>
            <person name="Petrosino J."/>
            <person name="Highlander S."/>
            <person name="Gibbs R."/>
        </authorList>
    </citation>
    <scope>NUCLEOTIDE SEQUENCE [LARGE SCALE GENOMIC DNA]</scope>
    <source>
        <strain evidence="2 3">DSM 15829</strain>
    </source>
</reference>
<evidence type="ECO:0000259" key="1">
    <source>
        <dbReference type="Pfam" id="PF14311"/>
    </source>
</evidence>
<keyword evidence="3" id="KW-1185">Reference proteome</keyword>
<dbReference type="AlphaFoldDB" id="F1T5L0"/>
<dbReference type="SUPFAM" id="SSF52980">
    <property type="entry name" value="Restriction endonuclease-like"/>
    <property type="match status" value="1"/>
</dbReference>
<dbReference type="OrthoDB" id="3196679at2"/>
<proteinExistence type="predicted"/>
<evidence type="ECO:0000313" key="2">
    <source>
        <dbReference type="EMBL" id="EGF23910.1"/>
    </source>
</evidence>
<dbReference type="InterPro" id="IPR025487">
    <property type="entry name" value="DUF4379"/>
</dbReference>
<dbReference type="PANTHER" id="PTHR37317:SF1">
    <property type="entry name" value="ZINC-RIBBON DOMAIN-CONTAINING PROTEIN-RELATED"/>
    <property type="match status" value="1"/>
</dbReference>
<dbReference type="RefSeq" id="WP_006303046.1">
    <property type="nucleotide sequence ID" value="NZ_ACGK02000001.1"/>
</dbReference>
<organism evidence="2 3">
    <name type="scientific">Fannyhessea vaginae DSM 15829</name>
    <dbReference type="NCBI Taxonomy" id="525256"/>
    <lineage>
        <taxon>Bacteria</taxon>
        <taxon>Bacillati</taxon>
        <taxon>Actinomycetota</taxon>
        <taxon>Coriobacteriia</taxon>
        <taxon>Coriobacteriales</taxon>
        <taxon>Atopobiaceae</taxon>
        <taxon>Fannyhessea</taxon>
    </lineage>
</organism>
<evidence type="ECO:0000313" key="3">
    <source>
        <dbReference type="Proteomes" id="UP000005947"/>
    </source>
</evidence>
<dbReference type="Pfam" id="PF14311">
    <property type="entry name" value="DUF4379"/>
    <property type="match status" value="2"/>
</dbReference>
<dbReference type="eggNOG" id="COG1241">
    <property type="taxonomic scope" value="Bacteria"/>
</dbReference>
<feature type="domain" description="Treble clef zinc finger" evidence="1">
    <location>
        <begin position="335"/>
        <end position="389"/>
    </location>
</feature>
<accession>F1T5L0</accession>
<dbReference type="InterPro" id="IPR011335">
    <property type="entry name" value="Restrct_endonuc-II-like"/>
</dbReference>